<name>A0A8H6KKH9_9PEZI</name>
<dbReference type="InterPro" id="IPR021514">
    <property type="entry name" value="DUF3176"/>
</dbReference>
<dbReference type="PANTHER" id="PTHR35394:SF5">
    <property type="entry name" value="DUF3176 DOMAIN-CONTAINING PROTEIN"/>
    <property type="match status" value="1"/>
</dbReference>
<gene>
    <name evidence="1" type="ORF">CPLU01_05882</name>
</gene>
<sequence>MWKVGYAHMPASLVVVVVLDRFNGRDLPTWPFKITLNSFLSLFTTLTKAAMLVPVCAAISHLQWVWYRGSGKSLYDFYLIDQASRGAWGSVVLLWRFRLQHLVACGAFLVAISALTSPMTQLAIDYAVRNDSTATAVTQIAWDIRYPRDKLETHTNNAMYTATYLDSTGFRLPLPYEKFTARDAIDCPTANCTFSRYQSLGVCMKMADITSHLQVEEIELPEAVERLPTLETPVPDYPVYNVSLPGGFEFTHQSYMTLFTDALMGNDTFAFRNDPMQDARIVSVVVINTVPLIRNETRSRINPEMELEGLEHQATEILFHLCVQSLQTEIVNGIETTKVVESSTEFQSSSPAGRSFIELDCGDIVYNGSYTCTDQPDDWNKTVALKGNGKASSDPARNGEPDVFIANHRAIERLADRIRTELAGLGTVQILPNYPNHKSLNVNAASPNFVNALFRHVLYSFRSLKTPEARPNQLQNIYQNVATSVSVLSVLPHLQRTNRVFELPSFC</sequence>
<proteinExistence type="predicted"/>
<protein>
    <submittedName>
        <fullName evidence="1">Uncharacterized protein</fullName>
    </submittedName>
</protein>
<comment type="caution">
    <text evidence="1">The sequence shown here is derived from an EMBL/GenBank/DDBJ whole genome shotgun (WGS) entry which is preliminary data.</text>
</comment>
<evidence type="ECO:0000313" key="2">
    <source>
        <dbReference type="Proteomes" id="UP000654918"/>
    </source>
</evidence>
<dbReference type="AlphaFoldDB" id="A0A8H6KKH9"/>
<accession>A0A8H6KKH9</accession>
<dbReference type="EMBL" id="WIGO01000064">
    <property type="protein sequence ID" value="KAF6832933.1"/>
    <property type="molecule type" value="Genomic_DNA"/>
</dbReference>
<keyword evidence="2" id="KW-1185">Reference proteome</keyword>
<dbReference type="Proteomes" id="UP000654918">
    <property type="component" value="Unassembled WGS sequence"/>
</dbReference>
<dbReference type="PANTHER" id="PTHR35394">
    <property type="entry name" value="DUF3176 DOMAIN-CONTAINING PROTEIN"/>
    <property type="match status" value="1"/>
</dbReference>
<dbReference type="Pfam" id="PF11374">
    <property type="entry name" value="DUF3176"/>
    <property type="match status" value="1"/>
</dbReference>
<reference evidence="1" key="1">
    <citation type="journal article" date="2020" name="Phytopathology">
        <title>Genome Sequence Resources of Colletotrichum truncatum, C. plurivorum, C. musicola, and C. sojae: Four Species Pathogenic to Soybean (Glycine max).</title>
        <authorList>
            <person name="Rogerio F."/>
            <person name="Boufleur T.R."/>
            <person name="Ciampi-Guillardi M."/>
            <person name="Sukno S.A."/>
            <person name="Thon M.R."/>
            <person name="Massola Junior N.S."/>
            <person name="Baroncelli R."/>
        </authorList>
    </citation>
    <scope>NUCLEOTIDE SEQUENCE</scope>
    <source>
        <strain evidence="1">LFN00145</strain>
    </source>
</reference>
<evidence type="ECO:0000313" key="1">
    <source>
        <dbReference type="EMBL" id="KAF6832933.1"/>
    </source>
</evidence>
<organism evidence="1 2">
    <name type="scientific">Colletotrichum plurivorum</name>
    <dbReference type="NCBI Taxonomy" id="2175906"/>
    <lineage>
        <taxon>Eukaryota</taxon>
        <taxon>Fungi</taxon>
        <taxon>Dikarya</taxon>
        <taxon>Ascomycota</taxon>
        <taxon>Pezizomycotina</taxon>
        <taxon>Sordariomycetes</taxon>
        <taxon>Hypocreomycetidae</taxon>
        <taxon>Glomerellales</taxon>
        <taxon>Glomerellaceae</taxon>
        <taxon>Colletotrichum</taxon>
        <taxon>Colletotrichum orchidearum species complex</taxon>
    </lineage>
</organism>